<evidence type="ECO:0000256" key="10">
    <source>
        <dbReference type="HAMAP-Rule" id="MF_00240"/>
    </source>
</evidence>
<evidence type="ECO:0000313" key="12">
    <source>
        <dbReference type="EMBL" id="TCP08934.1"/>
    </source>
</evidence>
<dbReference type="OrthoDB" id="9787361at2"/>
<reference evidence="12 14" key="2">
    <citation type="submission" date="2019-03" db="EMBL/GenBank/DDBJ databases">
        <title>Genomic Encyclopedia of Type Strains, Phase IV (KMG-IV): sequencing the most valuable type-strain genomes for metagenomic binning, comparative biology and taxonomic classification.</title>
        <authorList>
            <person name="Goeker M."/>
        </authorList>
    </citation>
    <scope>NUCLEOTIDE SEQUENCE [LARGE SCALE GENOMIC DNA]</scope>
    <source>
        <strain evidence="12 14">DSM 15264</strain>
    </source>
</reference>
<evidence type="ECO:0000256" key="6">
    <source>
        <dbReference type="ARBA" id="ARBA00022729"/>
    </source>
</evidence>
<keyword evidence="5 10" id="KW-0813">Transport</keyword>
<evidence type="ECO:0000256" key="8">
    <source>
        <dbReference type="ARBA" id="ARBA00022927"/>
    </source>
</evidence>
<dbReference type="Pfam" id="PF03548">
    <property type="entry name" value="LolA"/>
    <property type="match status" value="1"/>
</dbReference>
<feature type="signal peptide" evidence="10">
    <location>
        <begin position="1"/>
        <end position="18"/>
    </location>
</feature>
<dbReference type="Proteomes" id="UP000239406">
    <property type="component" value="Unassembled WGS sequence"/>
</dbReference>
<keyword evidence="11" id="KW-0449">Lipoprotein</keyword>
<dbReference type="GO" id="GO:0042953">
    <property type="term" value="P:lipoprotein transport"/>
    <property type="evidence" value="ECO:0007669"/>
    <property type="project" value="InterPro"/>
</dbReference>
<evidence type="ECO:0000256" key="9">
    <source>
        <dbReference type="ARBA" id="ARBA00023186"/>
    </source>
</evidence>
<keyword evidence="13" id="KW-1185">Reference proteome</keyword>
<dbReference type="InterPro" id="IPR004564">
    <property type="entry name" value="OM_lipoprot_carrier_LolA-like"/>
</dbReference>
<evidence type="ECO:0000256" key="1">
    <source>
        <dbReference type="ARBA" id="ARBA00004418"/>
    </source>
</evidence>
<accession>A0A2S5T0Y1</accession>
<evidence type="ECO:0000313" key="11">
    <source>
        <dbReference type="EMBL" id="PPE68633.1"/>
    </source>
</evidence>
<keyword evidence="7 10" id="KW-0574">Periplasm</keyword>
<evidence type="ECO:0000256" key="5">
    <source>
        <dbReference type="ARBA" id="ARBA00022448"/>
    </source>
</evidence>
<dbReference type="GO" id="GO:0042597">
    <property type="term" value="C:periplasmic space"/>
    <property type="evidence" value="ECO:0007669"/>
    <property type="project" value="UniProtKB-SubCell"/>
</dbReference>
<organism evidence="11 13">
    <name type="scientific">Caldimonas thermodepolymerans</name>
    <dbReference type="NCBI Taxonomy" id="215580"/>
    <lineage>
        <taxon>Bacteria</taxon>
        <taxon>Pseudomonadati</taxon>
        <taxon>Pseudomonadota</taxon>
        <taxon>Betaproteobacteria</taxon>
        <taxon>Burkholderiales</taxon>
        <taxon>Sphaerotilaceae</taxon>
        <taxon>Caldimonas</taxon>
    </lineage>
</organism>
<evidence type="ECO:0000256" key="7">
    <source>
        <dbReference type="ARBA" id="ARBA00022764"/>
    </source>
</evidence>
<keyword evidence="9 10" id="KW-0143">Chaperone</keyword>
<feature type="chain" id="PRO_5041025030" description="Outer-membrane lipoprotein carrier protein" evidence="10">
    <location>
        <begin position="19"/>
        <end position="201"/>
    </location>
</feature>
<reference evidence="11 13" key="1">
    <citation type="submission" date="2018-02" db="EMBL/GenBank/DDBJ databases">
        <title>Reclassifiation of [Polyangium] brachysporum DSM 7029 as Guopingzhaonella breviflexa gen. nov., sp. nov., a member of the family Comamonadaceae.</title>
        <authorList>
            <person name="Tang B."/>
        </authorList>
    </citation>
    <scope>NUCLEOTIDE SEQUENCE [LARGE SCALE GENOMIC DNA]</scope>
    <source>
        <strain evidence="11 13">DSM 15344</strain>
    </source>
</reference>
<protein>
    <recommendedName>
        <fullName evidence="4 10">Outer-membrane lipoprotein carrier protein</fullName>
    </recommendedName>
</protein>
<evidence type="ECO:0000313" key="13">
    <source>
        <dbReference type="Proteomes" id="UP000239406"/>
    </source>
</evidence>
<dbReference type="PANTHER" id="PTHR35869:SF1">
    <property type="entry name" value="OUTER-MEMBRANE LIPOPROTEIN CARRIER PROTEIN"/>
    <property type="match status" value="1"/>
</dbReference>
<dbReference type="EMBL" id="SLXF01000002">
    <property type="protein sequence ID" value="TCP08934.1"/>
    <property type="molecule type" value="Genomic_DNA"/>
</dbReference>
<comment type="similarity">
    <text evidence="2 10">Belongs to the LolA family.</text>
</comment>
<dbReference type="SUPFAM" id="SSF89392">
    <property type="entry name" value="Prokaryotic lipoproteins and lipoprotein localization factors"/>
    <property type="match status" value="1"/>
</dbReference>
<dbReference type="NCBIfam" id="TIGR00547">
    <property type="entry name" value="lolA"/>
    <property type="match status" value="1"/>
</dbReference>
<gene>
    <name evidence="10 11" type="primary">lolA</name>
    <name evidence="11" type="ORF">C1702_16025</name>
    <name evidence="12" type="ORF">EV676_102445</name>
</gene>
<evidence type="ECO:0000256" key="2">
    <source>
        <dbReference type="ARBA" id="ARBA00007615"/>
    </source>
</evidence>
<dbReference type="InterPro" id="IPR018323">
    <property type="entry name" value="OM_lipoprot_carrier_LolA_Pbac"/>
</dbReference>
<comment type="caution">
    <text evidence="11">The sequence shown here is derived from an EMBL/GenBank/DDBJ whole genome shotgun (WGS) entry which is preliminary data.</text>
</comment>
<name>A0A2S5T0Y1_9BURK</name>
<dbReference type="PANTHER" id="PTHR35869">
    <property type="entry name" value="OUTER-MEMBRANE LIPOPROTEIN CARRIER PROTEIN"/>
    <property type="match status" value="1"/>
</dbReference>
<dbReference type="GO" id="GO:0044874">
    <property type="term" value="P:lipoprotein localization to outer membrane"/>
    <property type="evidence" value="ECO:0007669"/>
    <property type="project" value="UniProtKB-UniRule"/>
</dbReference>
<keyword evidence="6 10" id="KW-0732">Signal</keyword>
<dbReference type="AlphaFoldDB" id="A0A2S5T0Y1"/>
<dbReference type="Gene3D" id="2.50.20.10">
    <property type="entry name" value="Lipoprotein localisation LolA/LolB/LppX"/>
    <property type="match status" value="1"/>
</dbReference>
<comment type="subunit">
    <text evidence="3 10">Monomer.</text>
</comment>
<evidence type="ECO:0000256" key="4">
    <source>
        <dbReference type="ARBA" id="ARBA00014035"/>
    </source>
</evidence>
<dbReference type="CDD" id="cd16325">
    <property type="entry name" value="LolA"/>
    <property type="match status" value="1"/>
</dbReference>
<proteinExistence type="inferred from homology"/>
<dbReference type="InterPro" id="IPR029046">
    <property type="entry name" value="LolA/LolB/LppX"/>
</dbReference>
<comment type="function">
    <text evidence="10">Participates in the translocation of lipoproteins from the inner membrane to the outer membrane. Only forms a complex with a lipoprotein if the residue after the N-terminal Cys is not an aspartate (The Asp acts as a targeting signal to indicate that the lipoprotein should stay in the inner membrane).</text>
</comment>
<evidence type="ECO:0000313" key="14">
    <source>
        <dbReference type="Proteomes" id="UP000294772"/>
    </source>
</evidence>
<dbReference type="EMBL" id="PSNY01000022">
    <property type="protein sequence ID" value="PPE68633.1"/>
    <property type="molecule type" value="Genomic_DNA"/>
</dbReference>
<dbReference type="HAMAP" id="MF_00240">
    <property type="entry name" value="LolA"/>
    <property type="match status" value="1"/>
</dbReference>
<evidence type="ECO:0000256" key="3">
    <source>
        <dbReference type="ARBA" id="ARBA00011245"/>
    </source>
</evidence>
<dbReference type="Proteomes" id="UP000294772">
    <property type="component" value="Unassembled WGS sequence"/>
</dbReference>
<dbReference type="RefSeq" id="WP_104358727.1">
    <property type="nucleotide sequence ID" value="NZ_CALFFA010000017.1"/>
</dbReference>
<keyword evidence="8 10" id="KW-0653">Protein transport</keyword>
<comment type="subcellular location">
    <subcellularLocation>
        <location evidence="1 10">Periplasm</location>
    </subcellularLocation>
</comment>
<sequence precursor="true">MKHLFLTALLAVAMPAWADAVDTLKRFVQEVRSGQAAFTQTVTSPDGAKKRVTQGRFEFARPGRFRFEYDKPFEQLIVADGQKVWLYDPDLHQVTVRAMDQALGATPAALLAGGSLEKDFRLAPAEASDGLQWVEAVPRDKDSQFRTVRVGFRDQALAALEILDNFGQKSVLQFSQVQSNVAVPAERFRFTPPAGADVLEQ</sequence>